<dbReference type="RefSeq" id="WP_013469663.1">
    <property type="nucleotide sequence ID" value="NC_014810.2"/>
</dbReference>
<dbReference type="PANTHER" id="PTHR33992:SF1">
    <property type="entry name" value="RIBONUCLEASE P PROTEIN COMPONENT"/>
    <property type="match status" value="1"/>
</dbReference>
<evidence type="ECO:0000256" key="5">
    <source>
        <dbReference type="ARBA" id="ARBA00022801"/>
    </source>
</evidence>
<dbReference type="AlphaFoldDB" id="E7A972"/>
<accession>E7A972</accession>
<name>E7A972_HELFC</name>
<dbReference type="NCBIfam" id="TIGR00188">
    <property type="entry name" value="rnpA"/>
    <property type="match status" value="1"/>
</dbReference>
<dbReference type="PANTHER" id="PTHR33992">
    <property type="entry name" value="RIBONUCLEASE P PROTEIN COMPONENT"/>
    <property type="match status" value="1"/>
</dbReference>
<dbReference type="EC" id="3.1.26.5" evidence="7 8"/>
<dbReference type="GO" id="GO:0042781">
    <property type="term" value="F:3'-tRNA processing endoribonuclease activity"/>
    <property type="evidence" value="ECO:0007669"/>
    <property type="project" value="TreeGrafter"/>
</dbReference>
<evidence type="ECO:0000256" key="2">
    <source>
        <dbReference type="ARBA" id="ARBA00022694"/>
    </source>
</evidence>
<dbReference type="GO" id="GO:0030677">
    <property type="term" value="C:ribonuclease P complex"/>
    <property type="evidence" value="ECO:0007669"/>
    <property type="project" value="TreeGrafter"/>
</dbReference>
<keyword evidence="10" id="KW-1185">Reference proteome</keyword>
<dbReference type="SUPFAM" id="SSF54211">
    <property type="entry name" value="Ribosomal protein S5 domain 2-like"/>
    <property type="match status" value="1"/>
</dbReference>
<dbReference type="InterPro" id="IPR000100">
    <property type="entry name" value="RNase_P"/>
</dbReference>
<comment type="subunit">
    <text evidence="7">Consists of a catalytic RNA component (M1 or rnpB) and a protein subunit.</text>
</comment>
<keyword evidence="6 7" id="KW-0694">RNA-binding</keyword>
<gene>
    <name evidence="7 9" type="primary">rnpA</name>
    <name evidence="9" type="ordered locus">Hfelis_12150</name>
</gene>
<organism evidence="9 10">
    <name type="scientific">Helicobacter felis (strain ATCC 49179 / CCUG 28539 / NCTC 12436 / CS1)</name>
    <dbReference type="NCBI Taxonomy" id="936155"/>
    <lineage>
        <taxon>Bacteria</taxon>
        <taxon>Pseudomonadati</taxon>
        <taxon>Campylobacterota</taxon>
        <taxon>Epsilonproteobacteria</taxon>
        <taxon>Campylobacterales</taxon>
        <taxon>Helicobacteraceae</taxon>
        <taxon>Helicobacter</taxon>
    </lineage>
</organism>
<dbReference type="GO" id="GO:0000049">
    <property type="term" value="F:tRNA binding"/>
    <property type="evidence" value="ECO:0007669"/>
    <property type="project" value="UniProtKB-UniRule"/>
</dbReference>
<evidence type="ECO:0000313" key="10">
    <source>
        <dbReference type="Proteomes" id="UP000007934"/>
    </source>
</evidence>
<keyword evidence="4 7" id="KW-0255">Endonuclease</keyword>
<sequence length="122" mass="14050">MVVSLKTSRQFSYVYKKGVKKHHGLFMLYTLPLNSTHRHFLGIQESVLGLSVSKKVGNAVQRNLIKRRVRAIFQHLPLKTPQAIVFVAKAGLHQLPYITLQDHIRQCLFSRASQRTKRHHGL</sequence>
<dbReference type="Pfam" id="PF00825">
    <property type="entry name" value="Ribonuclease_P"/>
    <property type="match status" value="1"/>
</dbReference>
<evidence type="ECO:0000313" key="9">
    <source>
        <dbReference type="EMBL" id="CBY83299.1"/>
    </source>
</evidence>
<dbReference type="InterPro" id="IPR020568">
    <property type="entry name" value="Ribosomal_Su5_D2-typ_SF"/>
</dbReference>
<dbReference type="GO" id="GO:0004526">
    <property type="term" value="F:ribonuclease P activity"/>
    <property type="evidence" value="ECO:0007669"/>
    <property type="project" value="UniProtKB-UniRule"/>
</dbReference>
<evidence type="ECO:0000256" key="6">
    <source>
        <dbReference type="ARBA" id="ARBA00022884"/>
    </source>
</evidence>
<keyword evidence="2 7" id="KW-0819">tRNA processing</keyword>
<evidence type="ECO:0000256" key="3">
    <source>
        <dbReference type="ARBA" id="ARBA00022722"/>
    </source>
</evidence>
<evidence type="ECO:0000256" key="1">
    <source>
        <dbReference type="ARBA" id="ARBA00002663"/>
    </source>
</evidence>
<evidence type="ECO:0000256" key="8">
    <source>
        <dbReference type="NCBIfam" id="TIGR00188"/>
    </source>
</evidence>
<evidence type="ECO:0000256" key="7">
    <source>
        <dbReference type="HAMAP-Rule" id="MF_00227"/>
    </source>
</evidence>
<dbReference type="Proteomes" id="UP000007934">
    <property type="component" value="Chromosome"/>
</dbReference>
<dbReference type="InterPro" id="IPR020539">
    <property type="entry name" value="RNase_P_CS"/>
</dbReference>
<keyword evidence="3 7" id="KW-0540">Nuclease</keyword>
<dbReference type="PROSITE" id="PS00648">
    <property type="entry name" value="RIBONUCLEASE_P"/>
    <property type="match status" value="1"/>
</dbReference>
<comment type="similarity">
    <text evidence="7">Belongs to the RnpA family.</text>
</comment>
<comment type="function">
    <text evidence="1 7">RNaseP catalyzes the removal of the 5'-leader sequence from pre-tRNA to produce the mature 5'-terminus. It can also cleave other RNA substrates such as 4.5S RNA. The protein component plays an auxiliary but essential role in vivo by binding to the 5'-leader sequence and broadening the substrate specificity of the ribozyme.</text>
</comment>
<keyword evidence="5 7" id="KW-0378">Hydrolase</keyword>
<dbReference type="KEGG" id="hfe:HFELIS_12150"/>
<dbReference type="eggNOG" id="COG0594">
    <property type="taxonomic scope" value="Bacteria"/>
</dbReference>
<dbReference type="HAMAP" id="MF_00227">
    <property type="entry name" value="RNase_P"/>
    <property type="match status" value="1"/>
</dbReference>
<reference evidence="9 10" key="1">
    <citation type="journal article" date="2011" name="Genome Biol. Evol.">
        <title>Comparative whole genome sequence analysis of the carcinogenic bacterial model pathogen Helicobacter felis.</title>
        <authorList>
            <person name="Arnold I.C."/>
            <person name="Zigova Z."/>
            <person name="Holden M."/>
            <person name="Lawley T.D."/>
            <person name="Rad R."/>
            <person name="Dougan G."/>
            <person name="Falkow S."/>
            <person name="Bentley S.D."/>
            <person name="Muller A."/>
        </authorList>
    </citation>
    <scope>NUCLEOTIDE SEQUENCE [LARGE SCALE GENOMIC DNA]</scope>
    <source>
        <strain evidence="10">ATCC 49179 / CCUG 28539 / NCTC 12436 / CS1</strain>
    </source>
</reference>
<dbReference type="EMBL" id="FQ670179">
    <property type="protein sequence ID" value="CBY83299.1"/>
    <property type="molecule type" value="Genomic_DNA"/>
</dbReference>
<proteinExistence type="inferred from homology"/>
<dbReference type="STRING" id="936155.HFELIS_12150"/>
<comment type="catalytic activity">
    <reaction evidence="7">
        <text>Endonucleolytic cleavage of RNA, removing 5'-extranucleotides from tRNA precursor.</text>
        <dbReference type="EC" id="3.1.26.5"/>
    </reaction>
</comment>
<dbReference type="Gene3D" id="3.30.230.10">
    <property type="match status" value="1"/>
</dbReference>
<dbReference type="GO" id="GO:0001682">
    <property type="term" value="P:tRNA 5'-leader removal"/>
    <property type="evidence" value="ECO:0007669"/>
    <property type="project" value="UniProtKB-UniRule"/>
</dbReference>
<protein>
    <recommendedName>
        <fullName evidence="7 8">Ribonuclease P protein component</fullName>
        <shortName evidence="7">RNase P protein</shortName>
        <shortName evidence="7">RNaseP protein</shortName>
        <ecNumber evidence="7 8">3.1.26.5</ecNumber>
    </recommendedName>
    <alternativeName>
        <fullName evidence="7">Protein C5</fullName>
    </alternativeName>
</protein>
<dbReference type="InterPro" id="IPR014721">
    <property type="entry name" value="Ribsml_uS5_D2-typ_fold_subgr"/>
</dbReference>
<dbReference type="OrthoDB" id="9810867at2"/>
<dbReference type="HOGENOM" id="CLU_117179_9_3_7"/>
<evidence type="ECO:0000256" key="4">
    <source>
        <dbReference type="ARBA" id="ARBA00022759"/>
    </source>
</evidence>
<dbReference type="GeneID" id="36134591"/>